<dbReference type="SUPFAM" id="SSF52540">
    <property type="entry name" value="P-loop containing nucleoside triphosphate hydrolases"/>
    <property type="match status" value="1"/>
</dbReference>
<dbReference type="InterPro" id="IPR027417">
    <property type="entry name" value="P-loop_NTPase"/>
</dbReference>
<dbReference type="OrthoDB" id="683365at2759"/>
<keyword evidence="1" id="KW-0347">Helicase</keyword>
<keyword evidence="1" id="KW-0378">Hydrolase</keyword>
<proteinExistence type="predicted"/>
<keyword evidence="2" id="KW-1185">Reference proteome</keyword>
<gene>
    <name evidence="1" type="ORF">AXF42_Ash002524</name>
</gene>
<keyword evidence="1" id="KW-0067">ATP-binding</keyword>
<protein>
    <submittedName>
        <fullName evidence="1">ATP-dependent DNA helicase PIF1</fullName>
        <ecNumber evidence="1">3.6.4.12</ecNumber>
    </submittedName>
</protein>
<dbReference type="STRING" id="1088818.A0A2I0ANT3"/>
<dbReference type="Proteomes" id="UP000236161">
    <property type="component" value="Unassembled WGS sequence"/>
</dbReference>
<sequence>MTINKSQGQTLKKVGIYLPEPVFAHGQLYVALSRTISSNTTKILIKPTNQEDLPINSTRNVVSKKLLLHCNI</sequence>
<reference evidence="1 2" key="1">
    <citation type="journal article" date="2017" name="Nature">
        <title>The Apostasia genome and the evolution of orchids.</title>
        <authorList>
            <person name="Zhang G.Q."/>
            <person name="Liu K.W."/>
            <person name="Li Z."/>
            <person name="Lohaus R."/>
            <person name="Hsiao Y.Y."/>
            <person name="Niu S.C."/>
            <person name="Wang J.Y."/>
            <person name="Lin Y.C."/>
            <person name="Xu Q."/>
            <person name="Chen L.J."/>
            <person name="Yoshida K."/>
            <person name="Fujiwara S."/>
            <person name="Wang Z.W."/>
            <person name="Zhang Y.Q."/>
            <person name="Mitsuda N."/>
            <person name="Wang M."/>
            <person name="Liu G.H."/>
            <person name="Pecoraro L."/>
            <person name="Huang H.X."/>
            <person name="Xiao X.J."/>
            <person name="Lin M."/>
            <person name="Wu X.Y."/>
            <person name="Wu W.L."/>
            <person name="Chen Y.Y."/>
            <person name="Chang S.B."/>
            <person name="Sakamoto S."/>
            <person name="Ohme-Takagi M."/>
            <person name="Yagi M."/>
            <person name="Zeng S.J."/>
            <person name="Shen C.Y."/>
            <person name="Yeh C.M."/>
            <person name="Luo Y.B."/>
            <person name="Tsai W.C."/>
            <person name="Van de Peer Y."/>
            <person name="Liu Z.J."/>
        </authorList>
    </citation>
    <scope>NUCLEOTIDE SEQUENCE [LARGE SCALE GENOMIC DNA]</scope>
    <source>
        <strain evidence="2">cv. Shenzhen</strain>
        <tissue evidence="1">Stem</tissue>
    </source>
</reference>
<dbReference type="EMBL" id="KZ451969">
    <property type="protein sequence ID" value="PKA57220.1"/>
    <property type="molecule type" value="Genomic_DNA"/>
</dbReference>
<accession>A0A2I0ANT3</accession>
<dbReference type="AlphaFoldDB" id="A0A2I0ANT3"/>
<dbReference type="GO" id="GO:0003678">
    <property type="term" value="F:DNA helicase activity"/>
    <property type="evidence" value="ECO:0007669"/>
    <property type="project" value="UniProtKB-EC"/>
</dbReference>
<dbReference type="CDD" id="cd18809">
    <property type="entry name" value="SF1_C_RecD"/>
    <property type="match status" value="1"/>
</dbReference>
<dbReference type="EC" id="3.6.4.12" evidence="1"/>
<name>A0A2I0ANT3_9ASPA</name>
<evidence type="ECO:0000313" key="2">
    <source>
        <dbReference type="Proteomes" id="UP000236161"/>
    </source>
</evidence>
<evidence type="ECO:0000313" key="1">
    <source>
        <dbReference type="EMBL" id="PKA57220.1"/>
    </source>
</evidence>
<keyword evidence="1" id="KW-0547">Nucleotide-binding</keyword>
<dbReference type="GO" id="GO:0016787">
    <property type="term" value="F:hydrolase activity"/>
    <property type="evidence" value="ECO:0007669"/>
    <property type="project" value="UniProtKB-KW"/>
</dbReference>
<organism evidence="1 2">
    <name type="scientific">Apostasia shenzhenica</name>
    <dbReference type="NCBI Taxonomy" id="1088818"/>
    <lineage>
        <taxon>Eukaryota</taxon>
        <taxon>Viridiplantae</taxon>
        <taxon>Streptophyta</taxon>
        <taxon>Embryophyta</taxon>
        <taxon>Tracheophyta</taxon>
        <taxon>Spermatophyta</taxon>
        <taxon>Magnoliopsida</taxon>
        <taxon>Liliopsida</taxon>
        <taxon>Asparagales</taxon>
        <taxon>Orchidaceae</taxon>
        <taxon>Apostasioideae</taxon>
        <taxon>Apostasia</taxon>
    </lineage>
</organism>